<comment type="caution">
    <text evidence="1">The sequence shown here is derived from an EMBL/GenBank/DDBJ whole genome shotgun (WGS) entry which is preliminary data.</text>
</comment>
<reference evidence="1 2" key="1">
    <citation type="submission" date="2021-06" db="EMBL/GenBank/DDBJ databases">
        <authorList>
            <person name="Palmer J.M."/>
        </authorList>
    </citation>
    <scope>NUCLEOTIDE SEQUENCE [LARGE SCALE GENOMIC DNA]</scope>
    <source>
        <strain evidence="1 2">AS_MEX2019</strain>
        <tissue evidence="1">Muscle</tissue>
    </source>
</reference>
<dbReference type="Proteomes" id="UP001469553">
    <property type="component" value="Unassembled WGS sequence"/>
</dbReference>
<sequence length="120" mass="13914">MFFPPNTMYFVKYTSPSDYTIQTQHDAAIAILRSWDGVLKPVRFQLYMMLNRTILMDNIKLSNQENKQTLNKMICLIGTEAKPLMTVFSNLSQSLKVWKYMSAHTMTQNNVIAHVKYSPS</sequence>
<evidence type="ECO:0000313" key="1">
    <source>
        <dbReference type="EMBL" id="MEQ2284198.1"/>
    </source>
</evidence>
<keyword evidence="2" id="KW-1185">Reference proteome</keyword>
<dbReference type="EMBL" id="JAHRIP010010922">
    <property type="protein sequence ID" value="MEQ2284198.1"/>
    <property type="molecule type" value="Genomic_DNA"/>
</dbReference>
<proteinExistence type="predicted"/>
<accession>A0ABV0XRS2</accession>
<protein>
    <submittedName>
        <fullName evidence="1">Uncharacterized protein</fullName>
    </submittedName>
</protein>
<evidence type="ECO:0000313" key="2">
    <source>
        <dbReference type="Proteomes" id="UP001469553"/>
    </source>
</evidence>
<organism evidence="1 2">
    <name type="scientific">Ameca splendens</name>
    <dbReference type="NCBI Taxonomy" id="208324"/>
    <lineage>
        <taxon>Eukaryota</taxon>
        <taxon>Metazoa</taxon>
        <taxon>Chordata</taxon>
        <taxon>Craniata</taxon>
        <taxon>Vertebrata</taxon>
        <taxon>Euteleostomi</taxon>
        <taxon>Actinopterygii</taxon>
        <taxon>Neopterygii</taxon>
        <taxon>Teleostei</taxon>
        <taxon>Neoteleostei</taxon>
        <taxon>Acanthomorphata</taxon>
        <taxon>Ovalentaria</taxon>
        <taxon>Atherinomorphae</taxon>
        <taxon>Cyprinodontiformes</taxon>
        <taxon>Goodeidae</taxon>
        <taxon>Ameca</taxon>
    </lineage>
</organism>
<name>A0ABV0XRS2_9TELE</name>
<gene>
    <name evidence="1" type="ORF">AMECASPLE_019078</name>
</gene>